<dbReference type="SUPFAM" id="SSF52821">
    <property type="entry name" value="Rhodanese/Cell cycle control phosphatase"/>
    <property type="match status" value="1"/>
</dbReference>
<dbReference type="Pfam" id="PF00581">
    <property type="entry name" value="Rhodanese"/>
    <property type="match status" value="1"/>
</dbReference>
<dbReference type="PANTHER" id="PTHR43031">
    <property type="entry name" value="FAD-DEPENDENT OXIDOREDUCTASE"/>
    <property type="match status" value="1"/>
</dbReference>
<dbReference type="Proteomes" id="UP001062165">
    <property type="component" value="Chromosome"/>
</dbReference>
<evidence type="ECO:0000313" key="2">
    <source>
        <dbReference type="EMBL" id="UXX78178.1"/>
    </source>
</evidence>
<dbReference type="CDD" id="cd00158">
    <property type="entry name" value="RHOD"/>
    <property type="match status" value="1"/>
</dbReference>
<name>A0ABY6CZD0_9BACT</name>
<feature type="domain" description="Rhodanese" evidence="1">
    <location>
        <begin position="38"/>
        <end position="128"/>
    </location>
</feature>
<dbReference type="PANTHER" id="PTHR43031:SF1">
    <property type="entry name" value="PYRIDINE NUCLEOTIDE-DISULPHIDE OXIDOREDUCTASE"/>
    <property type="match status" value="1"/>
</dbReference>
<dbReference type="PROSITE" id="PS50206">
    <property type="entry name" value="RHODANESE_3"/>
    <property type="match status" value="1"/>
</dbReference>
<proteinExistence type="predicted"/>
<dbReference type="SMART" id="SM00450">
    <property type="entry name" value="RHOD"/>
    <property type="match status" value="1"/>
</dbReference>
<organism evidence="2 3">
    <name type="scientific">Reichenbachiella carrageenanivorans</name>
    <dbReference type="NCBI Taxonomy" id="2979869"/>
    <lineage>
        <taxon>Bacteria</taxon>
        <taxon>Pseudomonadati</taxon>
        <taxon>Bacteroidota</taxon>
        <taxon>Cytophagia</taxon>
        <taxon>Cytophagales</taxon>
        <taxon>Reichenbachiellaceae</taxon>
        <taxon>Reichenbachiella</taxon>
    </lineage>
</organism>
<dbReference type="Gene3D" id="3.40.250.10">
    <property type="entry name" value="Rhodanese-like domain"/>
    <property type="match status" value="1"/>
</dbReference>
<dbReference type="InterPro" id="IPR036873">
    <property type="entry name" value="Rhodanese-like_dom_sf"/>
</dbReference>
<evidence type="ECO:0000313" key="3">
    <source>
        <dbReference type="Proteomes" id="UP001062165"/>
    </source>
</evidence>
<dbReference type="PROSITE" id="PS51257">
    <property type="entry name" value="PROKAR_LIPOPROTEIN"/>
    <property type="match status" value="1"/>
</dbReference>
<sequence length="130" mass="14836">MKNGIIFSMLLCLILACAKKEGSKILSPQQFKNQIVNETETYQILDLRTDEEVAQGMVPTAEQLDYLEEKFDAKLKKLDKNKTYYIYCRSGNRSGKAMALMTELGFEKVYDMQGGMQAWESAGMEIEMPK</sequence>
<dbReference type="InterPro" id="IPR001763">
    <property type="entry name" value="Rhodanese-like_dom"/>
</dbReference>
<dbReference type="EMBL" id="CP106735">
    <property type="protein sequence ID" value="UXX78178.1"/>
    <property type="molecule type" value="Genomic_DNA"/>
</dbReference>
<dbReference type="InterPro" id="IPR050229">
    <property type="entry name" value="GlpE_sulfurtransferase"/>
</dbReference>
<protein>
    <submittedName>
        <fullName evidence="2">Rhodanese-like domain-containing protein</fullName>
    </submittedName>
</protein>
<gene>
    <name evidence="2" type="ORF">N7E81_12490</name>
</gene>
<evidence type="ECO:0000259" key="1">
    <source>
        <dbReference type="PROSITE" id="PS50206"/>
    </source>
</evidence>
<reference evidence="2" key="1">
    <citation type="submission" date="2022-10" db="EMBL/GenBank/DDBJ databases">
        <title>Comparative genomics and taxonomic characterization of three novel marine species of genus Reichenbachiella exhibiting antioxidant and polysaccharide degradation activities.</title>
        <authorList>
            <person name="Muhammad N."/>
            <person name="Lee Y.-J."/>
            <person name="Ko J."/>
            <person name="Kim S.-G."/>
        </authorList>
    </citation>
    <scope>NUCLEOTIDE SEQUENCE</scope>
    <source>
        <strain evidence="2">Wsw4-B4</strain>
    </source>
</reference>
<accession>A0ABY6CZD0</accession>
<keyword evidence="3" id="KW-1185">Reference proteome</keyword>
<dbReference type="RefSeq" id="WP_263049924.1">
    <property type="nucleotide sequence ID" value="NZ_CP106735.1"/>
</dbReference>